<protein>
    <submittedName>
        <fullName evidence="2">Alpha/beta fold hydrolase</fullName>
    </submittedName>
</protein>
<reference evidence="2 3" key="1">
    <citation type="submission" date="2019-12" db="EMBL/GenBank/DDBJ databases">
        <title>Paenibacillus sp. nov. sp. isolated from soil.</title>
        <authorList>
            <person name="Kim J."/>
            <person name="Jeong S.E."/>
            <person name="Jung H.S."/>
            <person name="Jeon C.O."/>
        </authorList>
    </citation>
    <scope>NUCLEOTIDE SEQUENCE [LARGE SCALE GENOMIC DNA]</scope>
    <source>
        <strain evidence="2 3">5J-6</strain>
    </source>
</reference>
<dbReference type="Pfam" id="PF12697">
    <property type="entry name" value="Abhydrolase_6"/>
    <property type="match status" value="1"/>
</dbReference>
<dbReference type="PANTHER" id="PTHR43433">
    <property type="entry name" value="HYDROLASE, ALPHA/BETA FOLD FAMILY PROTEIN"/>
    <property type="match status" value="1"/>
</dbReference>
<dbReference type="GO" id="GO:0016787">
    <property type="term" value="F:hydrolase activity"/>
    <property type="evidence" value="ECO:0007669"/>
    <property type="project" value="UniProtKB-KW"/>
</dbReference>
<comment type="caution">
    <text evidence="2">The sequence shown here is derived from an EMBL/GenBank/DDBJ whole genome shotgun (WGS) entry which is preliminary data.</text>
</comment>
<dbReference type="InterPro" id="IPR029058">
    <property type="entry name" value="AB_hydrolase_fold"/>
</dbReference>
<organism evidence="2 3">
    <name type="scientific">Paenibacillus silvestris</name>
    <dbReference type="NCBI Taxonomy" id="2606219"/>
    <lineage>
        <taxon>Bacteria</taxon>
        <taxon>Bacillati</taxon>
        <taxon>Bacillota</taxon>
        <taxon>Bacilli</taxon>
        <taxon>Bacillales</taxon>
        <taxon>Paenibacillaceae</taxon>
        <taxon>Paenibacillus</taxon>
    </lineage>
</organism>
<accession>A0A6L8V5H5</accession>
<dbReference type="AlphaFoldDB" id="A0A6L8V5H5"/>
<dbReference type="InterPro" id="IPR050471">
    <property type="entry name" value="AB_hydrolase"/>
</dbReference>
<dbReference type="Gene3D" id="3.40.50.1820">
    <property type="entry name" value="alpha/beta hydrolase"/>
    <property type="match status" value="1"/>
</dbReference>
<evidence type="ECO:0000313" key="3">
    <source>
        <dbReference type="Proteomes" id="UP000481087"/>
    </source>
</evidence>
<gene>
    <name evidence="2" type="ORF">GQF01_26225</name>
</gene>
<dbReference type="RefSeq" id="WP_161409848.1">
    <property type="nucleotide sequence ID" value="NZ_WTUZ01000022.1"/>
</dbReference>
<keyword evidence="2" id="KW-0378">Hydrolase</keyword>
<proteinExistence type="predicted"/>
<dbReference type="InterPro" id="IPR000073">
    <property type="entry name" value="AB_hydrolase_1"/>
</dbReference>
<dbReference type="Proteomes" id="UP000481087">
    <property type="component" value="Unassembled WGS sequence"/>
</dbReference>
<name>A0A6L8V5H5_9BACL</name>
<feature type="domain" description="AB hydrolase-1" evidence="1">
    <location>
        <begin position="42"/>
        <end position="274"/>
    </location>
</feature>
<sequence length="301" mass="32375">MMNSTAIQSGVTLVESRHAVGSVISRDGTTIGYRQFGQGPGVVVVHGANLSSQNLMQLAEQLADAFTVYVPDRRGRGLSGPFGEGYSIKKEVEDLEALFHHTGARQVFGISSGGLIALEAALALPAIVKLALYEPALLMNAERTEWLARYDQEIAQGKTAAALVTSLKGLQLGGAVLNAFPRWLLETMTNKMMENECKKAKKGDVTMKMLAPTLHYDGQLLVEMTGKLDRFKTLSADTLLLGGSKGLPYLKPALDALQKVLPQAKRVEVPGLDHGGACDVSNTNRGGKPELVALELRRFFA</sequence>
<dbReference type="EMBL" id="WTUZ01000022">
    <property type="protein sequence ID" value="MZQ85623.1"/>
    <property type="molecule type" value="Genomic_DNA"/>
</dbReference>
<dbReference type="PANTHER" id="PTHR43433:SF5">
    <property type="entry name" value="AB HYDROLASE-1 DOMAIN-CONTAINING PROTEIN"/>
    <property type="match status" value="1"/>
</dbReference>
<evidence type="ECO:0000259" key="1">
    <source>
        <dbReference type="Pfam" id="PF12697"/>
    </source>
</evidence>
<keyword evidence="3" id="KW-1185">Reference proteome</keyword>
<evidence type="ECO:0000313" key="2">
    <source>
        <dbReference type="EMBL" id="MZQ85623.1"/>
    </source>
</evidence>
<dbReference type="SUPFAM" id="SSF53474">
    <property type="entry name" value="alpha/beta-Hydrolases"/>
    <property type="match status" value="1"/>
</dbReference>